<evidence type="ECO:0000313" key="6">
    <source>
        <dbReference type="EMBL" id="MEJ8570425.1"/>
    </source>
</evidence>
<dbReference type="Gene3D" id="3.40.605.10">
    <property type="entry name" value="Aldehyde Dehydrogenase, Chain A, domain 1"/>
    <property type="match status" value="1"/>
</dbReference>
<feature type="active site" evidence="3">
    <location>
        <position position="268"/>
    </location>
</feature>
<dbReference type="EMBL" id="JAZHOF010000001">
    <property type="protein sequence ID" value="MEJ8570425.1"/>
    <property type="molecule type" value="Genomic_DNA"/>
</dbReference>
<dbReference type="PROSITE" id="PS00070">
    <property type="entry name" value="ALDEHYDE_DEHYDR_CYS"/>
    <property type="match status" value="1"/>
</dbReference>
<dbReference type="PROSITE" id="PS00687">
    <property type="entry name" value="ALDEHYDE_DEHYDR_GLU"/>
    <property type="match status" value="1"/>
</dbReference>
<sequence length="503" mass="53955">MDNRNPDTLDARIAAQAAEARRLSGQIVVGGRMQPALATGSFEVENPATEEIIGEAPRCGEADVEAAVAAASEAFPKWSRTKARERGATLIAAANHLERHLEDIARLSSFETGNALATQSRGEARTMVDILRYFGGLAGEILGDTYPGDPGRMLYTRRDAMGVVGAIIPWNAPLMQTTSKIGPALAAGNTVVLKPAEQAPLAVVRIFELLQEVLPPGVANLVTGFGDEAGRLICEHPAVRKITFTGSSAVGVRIMHYAAEKIVPVTAELGGKNPIIIMEDSDIDRAVGGILQGLRLQRQGQSCSAGTRILLHEAVYDRVIEKVIDGVSGFNIGNPLDEAVQIGSIISRKQFERVLRYVDMARETPGARILCGGDRPAGLEKGYFYTTTLIEGVPETSPVACDEIFGPVATVSKWTDFDAVLKQANDTRYGLAATLFTENLPAAFRFIEEIEAGFVQVNQFAVAEANIEYGGTKLSGLGRELSLASMIQHFTWPKTVFMNTSAA</sequence>
<dbReference type="RefSeq" id="WP_340328154.1">
    <property type="nucleotide sequence ID" value="NZ_JAZHOF010000001.1"/>
</dbReference>
<proteinExistence type="inferred from homology"/>
<comment type="caution">
    <text evidence="6">The sequence shown here is derived from an EMBL/GenBank/DDBJ whole genome shotgun (WGS) entry which is preliminary data.</text>
</comment>
<dbReference type="SUPFAM" id="SSF53720">
    <property type="entry name" value="ALDH-like"/>
    <property type="match status" value="1"/>
</dbReference>
<reference evidence="6 7" key="1">
    <citation type="submission" date="2024-02" db="EMBL/GenBank/DDBJ databases">
        <title>Genome analysis and characterization of Microbaculum marinisediminis sp. nov., isolated from marine sediment.</title>
        <authorList>
            <person name="Du Z.-J."/>
            <person name="Ye Y.-Q."/>
            <person name="Zhang Z.-R."/>
            <person name="Yuan S.-M."/>
            <person name="Zhang X.-Y."/>
        </authorList>
    </citation>
    <scope>NUCLEOTIDE SEQUENCE [LARGE SCALE GENOMIC DNA]</scope>
    <source>
        <strain evidence="6 7">SDUM1044001</strain>
    </source>
</reference>
<dbReference type="Proteomes" id="UP001378188">
    <property type="component" value="Unassembled WGS sequence"/>
</dbReference>
<evidence type="ECO:0000256" key="4">
    <source>
        <dbReference type="RuleBase" id="RU003345"/>
    </source>
</evidence>
<accession>A0AAW9RQA2</accession>
<evidence type="ECO:0000256" key="3">
    <source>
        <dbReference type="PROSITE-ProRule" id="PRU10007"/>
    </source>
</evidence>
<dbReference type="InterPro" id="IPR016161">
    <property type="entry name" value="Ald_DH/histidinol_DH"/>
</dbReference>
<evidence type="ECO:0000256" key="2">
    <source>
        <dbReference type="ARBA" id="ARBA00023002"/>
    </source>
</evidence>
<feature type="domain" description="Aldehyde dehydrogenase" evidence="5">
    <location>
        <begin position="40"/>
        <end position="496"/>
    </location>
</feature>
<keyword evidence="2 4" id="KW-0560">Oxidoreductase</keyword>
<dbReference type="AlphaFoldDB" id="A0AAW9RQA2"/>
<dbReference type="GO" id="GO:0016620">
    <property type="term" value="F:oxidoreductase activity, acting on the aldehyde or oxo group of donors, NAD or NADP as acceptor"/>
    <property type="evidence" value="ECO:0007669"/>
    <property type="project" value="InterPro"/>
</dbReference>
<comment type="similarity">
    <text evidence="1 4">Belongs to the aldehyde dehydrogenase family.</text>
</comment>
<gene>
    <name evidence="6" type="ORF">V3328_03020</name>
</gene>
<organism evidence="6 7">
    <name type="scientific">Microbaculum marinum</name>
    <dbReference type="NCBI Taxonomy" id="1764581"/>
    <lineage>
        <taxon>Bacteria</taxon>
        <taxon>Pseudomonadati</taxon>
        <taxon>Pseudomonadota</taxon>
        <taxon>Alphaproteobacteria</taxon>
        <taxon>Hyphomicrobiales</taxon>
        <taxon>Tepidamorphaceae</taxon>
        <taxon>Microbaculum</taxon>
    </lineage>
</organism>
<dbReference type="Gene3D" id="3.40.309.10">
    <property type="entry name" value="Aldehyde Dehydrogenase, Chain A, domain 2"/>
    <property type="match status" value="1"/>
</dbReference>
<name>A0AAW9RQA2_9HYPH</name>
<dbReference type="InterPro" id="IPR016160">
    <property type="entry name" value="Ald_DH_CS_CYS"/>
</dbReference>
<dbReference type="Pfam" id="PF00171">
    <property type="entry name" value="Aldedh"/>
    <property type="match status" value="1"/>
</dbReference>
<protein>
    <submittedName>
        <fullName evidence="6">Aldehyde dehydrogenase family protein</fullName>
    </submittedName>
</protein>
<evidence type="ECO:0000256" key="1">
    <source>
        <dbReference type="ARBA" id="ARBA00009986"/>
    </source>
</evidence>
<evidence type="ECO:0000313" key="7">
    <source>
        <dbReference type="Proteomes" id="UP001378188"/>
    </source>
</evidence>
<dbReference type="InterPro" id="IPR016163">
    <property type="entry name" value="Ald_DH_C"/>
</dbReference>
<dbReference type="InterPro" id="IPR015590">
    <property type="entry name" value="Aldehyde_DH_dom"/>
</dbReference>
<dbReference type="FunFam" id="3.40.605.10:FF:000007">
    <property type="entry name" value="NAD/NADP-dependent betaine aldehyde dehydrogenase"/>
    <property type="match status" value="1"/>
</dbReference>
<dbReference type="InterPro" id="IPR029510">
    <property type="entry name" value="Ald_DH_CS_GLU"/>
</dbReference>
<keyword evidence="7" id="KW-1185">Reference proteome</keyword>
<dbReference type="PANTHER" id="PTHR11699">
    <property type="entry name" value="ALDEHYDE DEHYDROGENASE-RELATED"/>
    <property type="match status" value="1"/>
</dbReference>
<dbReference type="InterPro" id="IPR016162">
    <property type="entry name" value="Ald_DH_N"/>
</dbReference>
<evidence type="ECO:0000259" key="5">
    <source>
        <dbReference type="Pfam" id="PF00171"/>
    </source>
</evidence>